<evidence type="ECO:0000313" key="2">
    <source>
        <dbReference type="Proteomes" id="UP000654452"/>
    </source>
</evidence>
<dbReference type="EMBL" id="JAEPIV010000064">
    <property type="protein sequence ID" value="MBK4723501.1"/>
    <property type="molecule type" value="Genomic_DNA"/>
</dbReference>
<dbReference type="Proteomes" id="UP000654452">
    <property type="component" value="Unassembled WGS sequence"/>
</dbReference>
<reference evidence="1 2" key="1">
    <citation type="submission" date="2021-01" db="EMBL/GenBank/DDBJ databases">
        <title>Azospirillum sp. YIM DDC1 draft genome.</title>
        <authorList>
            <person name="Wang Y.-X."/>
        </authorList>
    </citation>
    <scope>NUCLEOTIDE SEQUENCE [LARGE SCALE GENOMIC DNA]</scope>
    <source>
        <strain evidence="1 2">YIM DDC1</strain>
    </source>
</reference>
<organism evidence="1 2">
    <name type="scientific">Azospirillum aestuarii</name>
    <dbReference type="NCBI Taxonomy" id="2802052"/>
    <lineage>
        <taxon>Bacteria</taxon>
        <taxon>Pseudomonadati</taxon>
        <taxon>Pseudomonadota</taxon>
        <taxon>Alphaproteobacteria</taxon>
        <taxon>Rhodospirillales</taxon>
        <taxon>Azospirillaceae</taxon>
        <taxon>Azospirillum</taxon>
    </lineage>
</organism>
<dbReference type="RefSeq" id="WP_200487842.1">
    <property type="nucleotide sequence ID" value="NZ_JAEPIV010000064.1"/>
</dbReference>
<evidence type="ECO:0000313" key="1">
    <source>
        <dbReference type="EMBL" id="MBK4723501.1"/>
    </source>
</evidence>
<accession>A0ABS1I8W7</accession>
<proteinExistence type="predicted"/>
<keyword evidence="2" id="KW-1185">Reference proteome</keyword>
<gene>
    <name evidence="1" type="ORF">JJL56_32165</name>
</gene>
<sequence>MRKWRDVANLSSAVCAPTTDHTAIAAGEAPPPSASIAAKIQCLASSASVPGSFSPLDAAAVPLIWL</sequence>
<protein>
    <submittedName>
        <fullName evidence="1">Uncharacterized protein</fullName>
    </submittedName>
</protein>
<name>A0ABS1I8W7_9PROT</name>
<comment type="caution">
    <text evidence="1">The sequence shown here is derived from an EMBL/GenBank/DDBJ whole genome shotgun (WGS) entry which is preliminary data.</text>
</comment>